<dbReference type="Gene3D" id="3.10.200.10">
    <property type="entry name" value="Alpha carbonic anhydrase"/>
    <property type="match status" value="1"/>
</dbReference>
<dbReference type="GO" id="GO:0008270">
    <property type="term" value="F:zinc ion binding"/>
    <property type="evidence" value="ECO:0007669"/>
    <property type="project" value="InterPro"/>
</dbReference>
<feature type="domain" description="Alpha-carbonic anhydrase" evidence="4">
    <location>
        <begin position="39"/>
        <end position="324"/>
    </location>
</feature>
<evidence type="ECO:0000256" key="2">
    <source>
        <dbReference type="SAM" id="MobiDB-lite"/>
    </source>
</evidence>
<dbReference type="InterPro" id="IPR036398">
    <property type="entry name" value="CA_dom_sf"/>
</dbReference>
<dbReference type="GO" id="GO:0004089">
    <property type="term" value="F:carbonate dehydratase activity"/>
    <property type="evidence" value="ECO:0007669"/>
    <property type="project" value="UniProtKB-EC"/>
</dbReference>
<proteinExistence type="evidence at transcript level"/>
<keyword evidence="5" id="KW-0456">Lyase</keyword>
<gene>
    <name evidence="5" type="primary">CA10</name>
</gene>
<comment type="similarity">
    <text evidence="1">Belongs to the alpha-carbonic anhydrase family.</text>
</comment>
<evidence type="ECO:0000313" key="5">
    <source>
        <dbReference type="EMBL" id="ANJ59786.1"/>
    </source>
</evidence>
<evidence type="ECO:0000256" key="3">
    <source>
        <dbReference type="SAM" id="SignalP"/>
    </source>
</evidence>
<dbReference type="EC" id="4.2.1.1" evidence="5"/>
<feature type="compositionally biased region" description="Basic residues" evidence="2">
    <location>
        <begin position="324"/>
        <end position="336"/>
    </location>
</feature>
<name>A0A1B0Y5I5_EXADI</name>
<feature type="chain" id="PRO_5008517504" evidence="3">
    <location>
        <begin position="20"/>
        <end position="369"/>
    </location>
</feature>
<feature type="region of interest" description="Disordered" evidence="2">
    <location>
        <begin position="324"/>
        <end position="369"/>
    </location>
</feature>
<dbReference type="EMBL" id="KU557773">
    <property type="protein sequence ID" value="ANJ59786.1"/>
    <property type="molecule type" value="mRNA"/>
</dbReference>
<dbReference type="Pfam" id="PF00194">
    <property type="entry name" value="Carb_anhydrase"/>
    <property type="match status" value="1"/>
</dbReference>
<dbReference type="AlphaFoldDB" id="A0A1B0Y5I5"/>
<dbReference type="CDD" id="cd00326">
    <property type="entry name" value="alpha_CA"/>
    <property type="match status" value="1"/>
</dbReference>
<dbReference type="OrthoDB" id="429145at2759"/>
<dbReference type="GO" id="GO:0006730">
    <property type="term" value="P:one-carbon metabolic process"/>
    <property type="evidence" value="ECO:0007669"/>
    <property type="project" value="TreeGrafter"/>
</dbReference>
<feature type="compositionally biased region" description="Acidic residues" evidence="2">
    <location>
        <begin position="360"/>
        <end position="369"/>
    </location>
</feature>
<accession>A0A1B0Y5I5</accession>
<dbReference type="PROSITE" id="PS51144">
    <property type="entry name" value="ALPHA_CA_2"/>
    <property type="match status" value="1"/>
</dbReference>
<sequence>MHLAGILLLFCAIVTIAYAKPKKEKKEEKAKWSYKDTAKEYSYSTQKNEEVLGPKDWGKAFEKCGKGKAQSPIDIVSKKAKKTKFGPLKLKFEDKNKDGFFRGSLVNDGHAPVFTMDKKEGNITIKFDKKEYILEKFLTHFGCKDKKGSEHTIDEKAFEGEMQFVFYNKKEKPEKAEKKKDGVLAISVFLEKSKDYYYYYNKKEGPDGLLTAPLTVISSGYVRVGMPVVTTELPLKKLIPSLVYKKKKDAPEYYTYKGSLTQPGCHENVRWVILKEPVEISWYLLNMFRSLKTKDGYDFFGFYKECDNFRPTQKLKKRKVEVFKQKKKEKKDKKEKKKNEDEESESQDEEIIESGSGNVDSDEEGSGHD</sequence>
<dbReference type="InterPro" id="IPR001148">
    <property type="entry name" value="CA_dom"/>
</dbReference>
<feature type="compositionally biased region" description="Acidic residues" evidence="2">
    <location>
        <begin position="341"/>
        <end position="352"/>
    </location>
</feature>
<organism evidence="5">
    <name type="scientific">Exaiptasia diaphana</name>
    <name type="common">Tropical sea anemone</name>
    <name type="synonym">Aiptasia pulchella</name>
    <dbReference type="NCBI Taxonomy" id="2652724"/>
    <lineage>
        <taxon>Eukaryota</taxon>
        <taxon>Metazoa</taxon>
        <taxon>Cnidaria</taxon>
        <taxon>Anthozoa</taxon>
        <taxon>Hexacorallia</taxon>
        <taxon>Actiniaria</taxon>
        <taxon>Aiptasiidae</taxon>
        <taxon>Exaiptasia</taxon>
    </lineage>
</organism>
<keyword evidence="3" id="KW-0732">Signal</keyword>
<evidence type="ECO:0000256" key="1">
    <source>
        <dbReference type="ARBA" id="ARBA00010718"/>
    </source>
</evidence>
<dbReference type="SMART" id="SM01057">
    <property type="entry name" value="Carb_anhydrase"/>
    <property type="match status" value="1"/>
</dbReference>
<reference evidence="5" key="1">
    <citation type="journal article" date="2016" name="PLoS ONE">
        <title>Carbonic Anhydrases in Cnidarians: Novel Perspectives from the Octocorallian Corallium rubrum.</title>
        <authorList>
            <person name="Le Goff C."/>
            <person name="Ganot P."/>
            <person name="Zoccola D."/>
            <person name="Caminiti-Segonds N."/>
            <person name="Allemand D."/>
            <person name="Tambutte S."/>
        </authorList>
    </citation>
    <scope>NUCLEOTIDE SEQUENCE</scope>
</reference>
<feature type="signal peptide" evidence="3">
    <location>
        <begin position="1"/>
        <end position="19"/>
    </location>
</feature>
<dbReference type="PANTHER" id="PTHR18952:SF208">
    <property type="entry name" value="CARBONIC ANHYDRASE XA-RELATED"/>
    <property type="match status" value="1"/>
</dbReference>
<dbReference type="PANTHER" id="PTHR18952">
    <property type="entry name" value="CARBONIC ANHYDRASE"/>
    <property type="match status" value="1"/>
</dbReference>
<dbReference type="InterPro" id="IPR023561">
    <property type="entry name" value="Carbonic_anhydrase_a-class"/>
</dbReference>
<evidence type="ECO:0000259" key="4">
    <source>
        <dbReference type="PROSITE" id="PS51144"/>
    </source>
</evidence>
<dbReference type="SUPFAM" id="SSF51069">
    <property type="entry name" value="Carbonic anhydrase"/>
    <property type="match status" value="1"/>
</dbReference>
<protein>
    <submittedName>
        <fullName evidence="5">Alpha carbonic anhydrase 10</fullName>
        <ecNumber evidence="5">4.2.1.1</ecNumber>
    </submittedName>
</protein>